<dbReference type="Gene3D" id="1.10.1740.10">
    <property type="match status" value="1"/>
</dbReference>
<evidence type="ECO:0000259" key="6">
    <source>
        <dbReference type="Pfam" id="PF04542"/>
    </source>
</evidence>
<feature type="domain" description="RNA polymerase sigma factor 70 region 4 type 2" evidence="7">
    <location>
        <begin position="124"/>
        <end position="175"/>
    </location>
</feature>
<dbReference type="KEGG" id="aagg:ETAA8_38810"/>
<evidence type="ECO:0000313" key="9">
    <source>
        <dbReference type="Proteomes" id="UP000315017"/>
    </source>
</evidence>
<dbReference type="NCBIfam" id="TIGR02937">
    <property type="entry name" value="sigma70-ECF"/>
    <property type="match status" value="1"/>
</dbReference>
<dbReference type="Gene3D" id="1.10.10.10">
    <property type="entry name" value="Winged helix-like DNA-binding domain superfamily/Winged helix DNA-binding domain"/>
    <property type="match status" value="1"/>
</dbReference>
<evidence type="ECO:0000259" key="7">
    <source>
        <dbReference type="Pfam" id="PF08281"/>
    </source>
</evidence>
<accession>A0A517YEW3</accession>
<evidence type="ECO:0000256" key="1">
    <source>
        <dbReference type="ARBA" id="ARBA00010641"/>
    </source>
</evidence>
<evidence type="ECO:0000256" key="4">
    <source>
        <dbReference type="ARBA" id="ARBA00023163"/>
    </source>
</evidence>
<feature type="compositionally biased region" description="Basic and acidic residues" evidence="5">
    <location>
        <begin position="89"/>
        <end position="101"/>
    </location>
</feature>
<organism evidence="8 9">
    <name type="scientific">Anatilimnocola aggregata</name>
    <dbReference type="NCBI Taxonomy" id="2528021"/>
    <lineage>
        <taxon>Bacteria</taxon>
        <taxon>Pseudomonadati</taxon>
        <taxon>Planctomycetota</taxon>
        <taxon>Planctomycetia</taxon>
        <taxon>Pirellulales</taxon>
        <taxon>Pirellulaceae</taxon>
        <taxon>Anatilimnocola</taxon>
    </lineage>
</organism>
<dbReference type="CDD" id="cd06171">
    <property type="entry name" value="Sigma70_r4"/>
    <property type="match status" value="1"/>
</dbReference>
<comment type="similarity">
    <text evidence="1">Belongs to the sigma-70 factor family. ECF subfamily.</text>
</comment>
<keyword evidence="4" id="KW-0804">Transcription</keyword>
<dbReference type="InterPro" id="IPR013249">
    <property type="entry name" value="RNA_pol_sigma70_r4_t2"/>
</dbReference>
<keyword evidence="3" id="KW-0731">Sigma factor</keyword>
<dbReference type="PANTHER" id="PTHR43133">
    <property type="entry name" value="RNA POLYMERASE ECF-TYPE SIGMA FACTO"/>
    <property type="match status" value="1"/>
</dbReference>
<evidence type="ECO:0000256" key="2">
    <source>
        <dbReference type="ARBA" id="ARBA00023015"/>
    </source>
</evidence>
<dbReference type="Pfam" id="PF04542">
    <property type="entry name" value="Sigma70_r2"/>
    <property type="match status" value="1"/>
</dbReference>
<sequence length="193" mass="21861">MTHDDGHLIQATLRGDSQAYGKLVQKYQDRLLTALVHVCSSRHEAEDALQDAFVQAYLKLSSFAGGSAFYTWLYRIAFNTAISRRRRRRDESSVEQNRELTGEEPEDDGEGVDENLLRQERAVQVQRALGKLSDEHRAILVLREVDGCDYDHIADILELPVGTVRSRLHRARLHLKEELSAILQAEGSEDGYG</sequence>
<dbReference type="InterPro" id="IPR013325">
    <property type="entry name" value="RNA_pol_sigma_r2"/>
</dbReference>
<dbReference type="PANTHER" id="PTHR43133:SF51">
    <property type="entry name" value="RNA POLYMERASE SIGMA FACTOR"/>
    <property type="match status" value="1"/>
</dbReference>
<evidence type="ECO:0000256" key="5">
    <source>
        <dbReference type="SAM" id="MobiDB-lite"/>
    </source>
</evidence>
<reference evidence="8 9" key="1">
    <citation type="submission" date="2019-02" db="EMBL/GenBank/DDBJ databases">
        <title>Deep-cultivation of Planctomycetes and their phenomic and genomic characterization uncovers novel biology.</title>
        <authorList>
            <person name="Wiegand S."/>
            <person name="Jogler M."/>
            <person name="Boedeker C."/>
            <person name="Pinto D."/>
            <person name="Vollmers J."/>
            <person name="Rivas-Marin E."/>
            <person name="Kohn T."/>
            <person name="Peeters S.H."/>
            <person name="Heuer A."/>
            <person name="Rast P."/>
            <person name="Oberbeckmann S."/>
            <person name="Bunk B."/>
            <person name="Jeske O."/>
            <person name="Meyerdierks A."/>
            <person name="Storesund J.E."/>
            <person name="Kallscheuer N."/>
            <person name="Luecker S."/>
            <person name="Lage O.M."/>
            <person name="Pohl T."/>
            <person name="Merkel B.J."/>
            <person name="Hornburger P."/>
            <person name="Mueller R.-W."/>
            <person name="Bruemmer F."/>
            <person name="Labrenz M."/>
            <person name="Spormann A.M."/>
            <person name="Op den Camp H."/>
            <person name="Overmann J."/>
            <person name="Amann R."/>
            <person name="Jetten M.S.M."/>
            <person name="Mascher T."/>
            <person name="Medema M.H."/>
            <person name="Devos D.P."/>
            <person name="Kaster A.-K."/>
            <person name="Ovreas L."/>
            <person name="Rohde M."/>
            <person name="Galperin M.Y."/>
            <person name="Jogler C."/>
        </authorList>
    </citation>
    <scope>NUCLEOTIDE SEQUENCE [LARGE SCALE GENOMIC DNA]</scope>
    <source>
        <strain evidence="8 9">ETA_A8</strain>
    </source>
</reference>
<dbReference type="InterPro" id="IPR036388">
    <property type="entry name" value="WH-like_DNA-bd_sf"/>
</dbReference>
<protein>
    <submittedName>
        <fullName evidence="8">ECF RNA polymerase sigma-E factor</fullName>
    </submittedName>
</protein>
<keyword evidence="9" id="KW-1185">Reference proteome</keyword>
<dbReference type="SUPFAM" id="SSF88946">
    <property type="entry name" value="Sigma2 domain of RNA polymerase sigma factors"/>
    <property type="match status" value="1"/>
</dbReference>
<gene>
    <name evidence="8" type="primary">rpoE_3</name>
    <name evidence="8" type="ORF">ETAA8_38810</name>
</gene>
<dbReference type="RefSeq" id="WP_145091630.1">
    <property type="nucleotide sequence ID" value="NZ_CP036274.1"/>
</dbReference>
<dbReference type="Pfam" id="PF08281">
    <property type="entry name" value="Sigma70_r4_2"/>
    <property type="match status" value="1"/>
</dbReference>
<dbReference type="AlphaFoldDB" id="A0A517YEW3"/>
<dbReference type="GO" id="GO:0003677">
    <property type="term" value="F:DNA binding"/>
    <property type="evidence" value="ECO:0007669"/>
    <property type="project" value="InterPro"/>
</dbReference>
<dbReference type="InterPro" id="IPR007627">
    <property type="entry name" value="RNA_pol_sigma70_r2"/>
</dbReference>
<dbReference type="OrthoDB" id="9785675at2"/>
<dbReference type="InterPro" id="IPR039425">
    <property type="entry name" value="RNA_pol_sigma-70-like"/>
</dbReference>
<evidence type="ECO:0000313" key="8">
    <source>
        <dbReference type="EMBL" id="QDU28776.1"/>
    </source>
</evidence>
<dbReference type="GO" id="GO:0016987">
    <property type="term" value="F:sigma factor activity"/>
    <property type="evidence" value="ECO:0007669"/>
    <property type="project" value="UniProtKB-KW"/>
</dbReference>
<dbReference type="EMBL" id="CP036274">
    <property type="protein sequence ID" value="QDU28776.1"/>
    <property type="molecule type" value="Genomic_DNA"/>
</dbReference>
<proteinExistence type="inferred from homology"/>
<dbReference type="GO" id="GO:0006352">
    <property type="term" value="P:DNA-templated transcription initiation"/>
    <property type="evidence" value="ECO:0007669"/>
    <property type="project" value="InterPro"/>
</dbReference>
<feature type="compositionally biased region" description="Acidic residues" evidence="5">
    <location>
        <begin position="102"/>
        <end position="113"/>
    </location>
</feature>
<feature type="domain" description="RNA polymerase sigma-70 region 2" evidence="6">
    <location>
        <begin position="23"/>
        <end position="89"/>
    </location>
</feature>
<dbReference type="InterPro" id="IPR013324">
    <property type="entry name" value="RNA_pol_sigma_r3/r4-like"/>
</dbReference>
<dbReference type="InterPro" id="IPR014284">
    <property type="entry name" value="RNA_pol_sigma-70_dom"/>
</dbReference>
<dbReference type="Proteomes" id="UP000315017">
    <property type="component" value="Chromosome"/>
</dbReference>
<feature type="region of interest" description="Disordered" evidence="5">
    <location>
        <begin position="87"/>
        <end position="113"/>
    </location>
</feature>
<name>A0A517YEW3_9BACT</name>
<dbReference type="SUPFAM" id="SSF88659">
    <property type="entry name" value="Sigma3 and sigma4 domains of RNA polymerase sigma factors"/>
    <property type="match status" value="1"/>
</dbReference>
<evidence type="ECO:0000256" key="3">
    <source>
        <dbReference type="ARBA" id="ARBA00023082"/>
    </source>
</evidence>
<keyword evidence="2" id="KW-0805">Transcription regulation</keyword>